<keyword evidence="4" id="KW-1185">Reference proteome</keyword>
<dbReference type="InterPro" id="IPR039422">
    <property type="entry name" value="MarR/SlyA-like"/>
</dbReference>
<feature type="domain" description="HTH marR-type" evidence="2">
    <location>
        <begin position="14"/>
        <end position="146"/>
    </location>
</feature>
<dbReference type="PANTHER" id="PTHR33164:SF99">
    <property type="entry name" value="MARR FAMILY REGULATORY PROTEIN"/>
    <property type="match status" value="1"/>
</dbReference>
<feature type="region of interest" description="Disordered" evidence="1">
    <location>
        <begin position="165"/>
        <end position="184"/>
    </location>
</feature>
<evidence type="ECO:0000313" key="4">
    <source>
        <dbReference type="Proteomes" id="UP000643525"/>
    </source>
</evidence>
<dbReference type="PROSITE" id="PS50995">
    <property type="entry name" value="HTH_MARR_2"/>
    <property type="match status" value="1"/>
</dbReference>
<dbReference type="PANTHER" id="PTHR33164">
    <property type="entry name" value="TRANSCRIPTIONAL REGULATOR, MARR FAMILY"/>
    <property type="match status" value="1"/>
</dbReference>
<protein>
    <submittedName>
        <fullName evidence="3">DNA-binding MarR family transcriptional regulator</fullName>
    </submittedName>
</protein>
<dbReference type="SMART" id="SM00347">
    <property type="entry name" value="HTH_MARR"/>
    <property type="match status" value="1"/>
</dbReference>
<sequence length="184" mass="20530">MTTRWLTSYELAAWVRLASILEMLPGALDGQLRRDAELTHFDYRVLSFLSESENQTLRMTYLAQVTNATLPRLSHVVSRLEKRGYLRRSPCEEDRRATNAVLTESGWEKVVAAAPGHVEAVRSLVLDGLSPEQVTQLTDITSRILDRLDAGDTLRPLYAAHDADVTAEQARRHPSVSADSASLD</sequence>
<dbReference type="InterPro" id="IPR036388">
    <property type="entry name" value="WH-like_DNA-bd_sf"/>
</dbReference>
<dbReference type="SUPFAM" id="SSF46785">
    <property type="entry name" value="Winged helix' DNA-binding domain"/>
    <property type="match status" value="1"/>
</dbReference>
<organism evidence="3 4">
    <name type="scientific">Nesterenkonia lutea</name>
    <dbReference type="NCBI Taxonomy" id="272919"/>
    <lineage>
        <taxon>Bacteria</taxon>
        <taxon>Bacillati</taxon>
        <taxon>Actinomycetota</taxon>
        <taxon>Actinomycetes</taxon>
        <taxon>Micrococcales</taxon>
        <taxon>Micrococcaceae</taxon>
        <taxon>Nesterenkonia</taxon>
    </lineage>
</organism>
<gene>
    <name evidence="3" type="ORF">H4W27_002479</name>
</gene>
<evidence type="ECO:0000313" key="3">
    <source>
        <dbReference type="EMBL" id="MBE1525361.1"/>
    </source>
</evidence>
<dbReference type="PRINTS" id="PR00598">
    <property type="entry name" value="HTHMARR"/>
</dbReference>
<name>A0ABR9JHF7_9MICC</name>
<evidence type="ECO:0000259" key="2">
    <source>
        <dbReference type="PROSITE" id="PS50995"/>
    </source>
</evidence>
<evidence type="ECO:0000256" key="1">
    <source>
        <dbReference type="SAM" id="MobiDB-lite"/>
    </source>
</evidence>
<dbReference type="InterPro" id="IPR036390">
    <property type="entry name" value="WH_DNA-bd_sf"/>
</dbReference>
<proteinExistence type="predicted"/>
<dbReference type="InterPro" id="IPR000835">
    <property type="entry name" value="HTH_MarR-typ"/>
</dbReference>
<dbReference type="Proteomes" id="UP000643525">
    <property type="component" value="Unassembled WGS sequence"/>
</dbReference>
<comment type="caution">
    <text evidence="3">The sequence shown here is derived from an EMBL/GenBank/DDBJ whole genome shotgun (WGS) entry which is preliminary data.</text>
</comment>
<dbReference type="Pfam" id="PF12802">
    <property type="entry name" value="MarR_2"/>
    <property type="match status" value="1"/>
</dbReference>
<accession>A0ABR9JHF7</accession>
<dbReference type="Gene3D" id="1.10.10.10">
    <property type="entry name" value="Winged helix-like DNA-binding domain superfamily/Winged helix DNA-binding domain"/>
    <property type="match status" value="1"/>
</dbReference>
<dbReference type="RefSeq" id="WP_192596236.1">
    <property type="nucleotide sequence ID" value="NZ_BAAALJ010000013.1"/>
</dbReference>
<dbReference type="GO" id="GO:0003677">
    <property type="term" value="F:DNA binding"/>
    <property type="evidence" value="ECO:0007669"/>
    <property type="project" value="UniProtKB-KW"/>
</dbReference>
<dbReference type="EMBL" id="JADBED010000001">
    <property type="protein sequence ID" value="MBE1525361.1"/>
    <property type="molecule type" value="Genomic_DNA"/>
</dbReference>
<keyword evidence="3" id="KW-0238">DNA-binding</keyword>
<reference evidence="3 4" key="1">
    <citation type="submission" date="2020-10" db="EMBL/GenBank/DDBJ databases">
        <title>Sequencing the genomes of 1000 actinobacteria strains.</title>
        <authorList>
            <person name="Klenk H.-P."/>
        </authorList>
    </citation>
    <scope>NUCLEOTIDE SEQUENCE [LARGE SCALE GENOMIC DNA]</scope>
    <source>
        <strain evidence="3 4">DSM 15666</strain>
    </source>
</reference>